<name>A0A0F9GU61_9ZZZZ</name>
<comment type="caution">
    <text evidence="1">The sequence shown here is derived from an EMBL/GenBank/DDBJ whole genome shotgun (WGS) entry which is preliminary data.</text>
</comment>
<evidence type="ECO:0000313" key="1">
    <source>
        <dbReference type="EMBL" id="KKL72895.1"/>
    </source>
</evidence>
<dbReference type="EMBL" id="LAZR01025127">
    <property type="protein sequence ID" value="KKL72895.1"/>
    <property type="molecule type" value="Genomic_DNA"/>
</dbReference>
<proteinExistence type="predicted"/>
<gene>
    <name evidence="1" type="ORF">LCGC14_2080320</name>
</gene>
<protein>
    <submittedName>
        <fullName evidence="1">Uncharacterized protein</fullName>
    </submittedName>
</protein>
<dbReference type="AlphaFoldDB" id="A0A0F9GU61"/>
<sequence length="225" mass="25303">MKLEFTKDDAFFNGIRWVAKALTKNKYDPRKFVNLIQKTNGRFVATDGARLYAYKPIRSLKDEGFLNVKNGLYEICVNNASKITLFSVPKTDCPDVNNIIKSKAPEGNQLAVEFEPYGSQYSAAYTNIIRSIDMGENIFRYEFLVDVLSCGEVFEVWQENPDAGINFLSGDKFAVIMPLRMEVKPWNSTSYTRRLDIPSNAGNAPERVGVAYLEAILARCASVPA</sequence>
<reference evidence="1" key="1">
    <citation type="journal article" date="2015" name="Nature">
        <title>Complex archaea that bridge the gap between prokaryotes and eukaryotes.</title>
        <authorList>
            <person name="Spang A."/>
            <person name="Saw J.H."/>
            <person name="Jorgensen S.L."/>
            <person name="Zaremba-Niedzwiedzka K."/>
            <person name="Martijn J."/>
            <person name="Lind A.E."/>
            <person name="van Eijk R."/>
            <person name="Schleper C."/>
            <person name="Guy L."/>
            <person name="Ettema T.J."/>
        </authorList>
    </citation>
    <scope>NUCLEOTIDE SEQUENCE</scope>
</reference>
<organism evidence="1">
    <name type="scientific">marine sediment metagenome</name>
    <dbReference type="NCBI Taxonomy" id="412755"/>
    <lineage>
        <taxon>unclassified sequences</taxon>
        <taxon>metagenomes</taxon>
        <taxon>ecological metagenomes</taxon>
    </lineage>
</organism>
<accession>A0A0F9GU61</accession>